<accession>A0ABM0VFB8</accession>
<evidence type="ECO:0000256" key="14">
    <source>
        <dbReference type="SAM" id="SignalP"/>
    </source>
</evidence>
<evidence type="ECO:0000256" key="1">
    <source>
        <dbReference type="ARBA" id="ARBA00004167"/>
    </source>
</evidence>
<dbReference type="Pfam" id="PF13855">
    <property type="entry name" value="LRR_8"/>
    <property type="match status" value="1"/>
</dbReference>
<keyword evidence="6" id="KW-0677">Repeat</keyword>
<dbReference type="Pfam" id="PF12819">
    <property type="entry name" value="Malectin_like"/>
    <property type="match status" value="1"/>
</dbReference>
<feature type="domain" description="Protein kinase" evidence="15">
    <location>
        <begin position="584"/>
        <end position="857"/>
    </location>
</feature>
<evidence type="ECO:0000256" key="5">
    <source>
        <dbReference type="ARBA" id="ARBA00022729"/>
    </source>
</evidence>
<dbReference type="PROSITE" id="PS50011">
    <property type="entry name" value="PROTEIN_KINASE_DOM"/>
    <property type="match status" value="1"/>
</dbReference>
<evidence type="ECO:0000256" key="6">
    <source>
        <dbReference type="ARBA" id="ARBA00022737"/>
    </source>
</evidence>
<feature type="chain" id="PRO_5046884266" evidence="14">
    <location>
        <begin position="26"/>
        <end position="889"/>
    </location>
</feature>
<organism evidence="16 17">
    <name type="scientific">Camelina sativa</name>
    <name type="common">False flax</name>
    <name type="synonym">Myagrum sativum</name>
    <dbReference type="NCBI Taxonomy" id="90675"/>
    <lineage>
        <taxon>Eukaryota</taxon>
        <taxon>Viridiplantae</taxon>
        <taxon>Streptophyta</taxon>
        <taxon>Embryophyta</taxon>
        <taxon>Tracheophyta</taxon>
        <taxon>Spermatophyta</taxon>
        <taxon>Magnoliopsida</taxon>
        <taxon>eudicotyledons</taxon>
        <taxon>Gunneridae</taxon>
        <taxon>Pentapetalae</taxon>
        <taxon>rosids</taxon>
        <taxon>malvids</taxon>
        <taxon>Brassicales</taxon>
        <taxon>Brassicaceae</taxon>
        <taxon>Camelineae</taxon>
        <taxon>Camelina</taxon>
    </lineage>
</organism>
<keyword evidence="5 14" id="KW-0732">Signal</keyword>
<dbReference type="PANTHER" id="PTHR45631">
    <property type="entry name" value="OS07G0107800 PROTEIN-RELATED"/>
    <property type="match status" value="1"/>
</dbReference>
<dbReference type="Pfam" id="PF00069">
    <property type="entry name" value="Pkinase"/>
    <property type="match status" value="1"/>
</dbReference>
<keyword evidence="16" id="KW-1185">Reference proteome</keyword>
<dbReference type="PROSITE" id="PS00108">
    <property type="entry name" value="PROTEIN_KINASE_ST"/>
    <property type="match status" value="1"/>
</dbReference>
<evidence type="ECO:0000256" key="7">
    <source>
        <dbReference type="ARBA" id="ARBA00022741"/>
    </source>
</evidence>
<evidence type="ECO:0000256" key="9">
    <source>
        <dbReference type="ARBA" id="ARBA00022840"/>
    </source>
</evidence>
<keyword evidence="3" id="KW-0808">Transferase</keyword>
<reference evidence="16" key="1">
    <citation type="journal article" date="2014" name="Nat. Commun.">
        <title>The emerging biofuel crop Camelina sativa retains a highly undifferentiated hexaploid genome structure.</title>
        <authorList>
            <person name="Kagale S."/>
            <person name="Koh C."/>
            <person name="Nixon J."/>
            <person name="Bollina V."/>
            <person name="Clarke W.E."/>
            <person name="Tuteja R."/>
            <person name="Spillane C."/>
            <person name="Robinson S.J."/>
            <person name="Links M.G."/>
            <person name="Clarke C."/>
            <person name="Higgins E.E."/>
            <person name="Huebert T."/>
            <person name="Sharpe A.G."/>
            <person name="Parkin I.A."/>
        </authorList>
    </citation>
    <scope>NUCLEOTIDE SEQUENCE [LARGE SCALE GENOMIC DNA]</scope>
    <source>
        <strain evidence="16">cv. DH55</strain>
    </source>
</reference>
<keyword evidence="2" id="KW-0433">Leucine-rich repeat</keyword>
<protein>
    <submittedName>
        <fullName evidence="17">Probable LRR receptor-like serine/threonine-protein kinase PAM74</fullName>
    </submittedName>
</protein>
<dbReference type="GeneID" id="104736928"/>
<dbReference type="Gene3D" id="3.30.200.20">
    <property type="entry name" value="Phosphorylase Kinase, domain 1"/>
    <property type="match status" value="1"/>
</dbReference>
<comment type="subcellular location">
    <subcellularLocation>
        <location evidence="1">Membrane</location>
        <topology evidence="1">Single-pass membrane protein</topology>
    </subcellularLocation>
</comment>
<evidence type="ECO:0000256" key="4">
    <source>
        <dbReference type="ARBA" id="ARBA00022692"/>
    </source>
</evidence>
<dbReference type="Gene3D" id="2.60.120.430">
    <property type="entry name" value="Galactose-binding lectin"/>
    <property type="match status" value="1"/>
</dbReference>
<dbReference type="InterPro" id="IPR008271">
    <property type="entry name" value="Ser/Thr_kinase_AS"/>
</dbReference>
<gene>
    <name evidence="17" type="primary">LOC104736928</name>
</gene>
<keyword evidence="10 13" id="KW-1133">Transmembrane helix</keyword>
<keyword evidence="4 13" id="KW-0812">Transmembrane</keyword>
<keyword evidence="8" id="KW-0418">Kinase</keyword>
<keyword evidence="11 13" id="KW-0472">Membrane</keyword>
<dbReference type="Gene3D" id="3.80.10.10">
    <property type="entry name" value="Ribonuclease Inhibitor"/>
    <property type="match status" value="1"/>
</dbReference>
<name>A0ABM0VFB8_CAMSA</name>
<dbReference type="PANTHER" id="PTHR45631:SF22">
    <property type="entry name" value="LRR RECEPTOR-LIKE SERINE_THREONINE-PROTEIN KINASE PAM74-RELATED"/>
    <property type="match status" value="1"/>
</dbReference>
<evidence type="ECO:0000313" key="16">
    <source>
        <dbReference type="Proteomes" id="UP000694864"/>
    </source>
</evidence>
<evidence type="ECO:0000256" key="13">
    <source>
        <dbReference type="SAM" id="Phobius"/>
    </source>
</evidence>
<evidence type="ECO:0000256" key="8">
    <source>
        <dbReference type="ARBA" id="ARBA00022777"/>
    </source>
</evidence>
<dbReference type="InterPro" id="IPR000719">
    <property type="entry name" value="Prot_kinase_dom"/>
</dbReference>
<feature type="signal peptide" evidence="14">
    <location>
        <begin position="1"/>
        <end position="25"/>
    </location>
</feature>
<dbReference type="Gene3D" id="1.10.510.10">
    <property type="entry name" value="Transferase(Phosphotransferase) domain 1"/>
    <property type="match status" value="1"/>
</dbReference>
<feature type="binding site" evidence="12">
    <location>
        <position position="612"/>
    </location>
    <ligand>
        <name>ATP</name>
        <dbReference type="ChEBI" id="CHEBI:30616"/>
    </ligand>
</feature>
<dbReference type="PROSITE" id="PS00107">
    <property type="entry name" value="PROTEIN_KINASE_ATP"/>
    <property type="match status" value="1"/>
</dbReference>
<dbReference type="SUPFAM" id="SSF56112">
    <property type="entry name" value="Protein kinase-like (PK-like)"/>
    <property type="match status" value="1"/>
</dbReference>
<dbReference type="InterPro" id="IPR011009">
    <property type="entry name" value="Kinase-like_dom_sf"/>
</dbReference>
<dbReference type="Proteomes" id="UP000694864">
    <property type="component" value="Chromosome 2"/>
</dbReference>
<evidence type="ECO:0000256" key="11">
    <source>
        <dbReference type="ARBA" id="ARBA00023136"/>
    </source>
</evidence>
<keyword evidence="9 12" id="KW-0067">ATP-binding</keyword>
<evidence type="ECO:0000256" key="12">
    <source>
        <dbReference type="PROSITE-ProRule" id="PRU10141"/>
    </source>
</evidence>
<dbReference type="InterPro" id="IPR001611">
    <property type="entry name" value="Leu-rich_rpt"/>
</dbReference>
<reference evidence="17" key="2">
    <citation type="submission" date="2025-08" db="UniProtKB">
        <authorList>
            <consortium name="RefSeq"/>
        </authorList>
    </citation>
    <scope>IDENTIFICATION</scope>
    <source>
        <tissue evidence="17">Leaf</tissue>
    </source>
</reference>
<evidence type="ECO:0000256" key="10">
    <source>
        <dbReference type="ARBA" id="ARBA00022989"/>
    </source>
</evidence>
<evidence type="ECO:0000256" key="2">
    <source>
        <dbReference type="ARBA" id="ARBA00022614"/>
    </source>
</evidence>
<sequence>MDMNSPCWLLLLLLGAFAIIRSVGAQDQLGFISLDCGLPVSEPSSYIESVTGLRFSSDAEFIQTGKTSKIQANMENDYLKPYTRLRYFPDERRNCYSLSVDKGRKYLIRAGFIYGNYDGLNSDPIFDLHLGPNLWATIDLQKFVNGTIEEILHTPTSNSLQVCLVKNGTTTPLISALELRPLGNNSSYQTESGSLNLLVRMYLNKTDGFLRYPDDIYDRRWRNYFLTGWTQISTTLEVSNDNSNYNPPKKAFVTAATPSNASAPLTISWTSDSPADQYYLYSHFAEIQDLQSNGTREFDILWDGVVVTEAFIPAKLVTGTIYNYSPVTCKDGKCSYQLIKTPRSTLPPLLNALEIYTVIQFPQSETNEDDVVAVKNIKAAYGLTRIRWQGDPCVPQKYVWDGLNCSNTDIYTPPRITSLNLSSSGLTGTIAAAIQNRTKLEKLDLSNNTLTGVVPEFLAQMKSLVIINLSGSDLNGSLPQALQRNGLELLVEGNPRLCLSGYCTENSKKKFPVVIVASVGSVAIIVAVLVLIFVLNKKKPSTVEALQPPLSTPTVNDVYDNSSEQLIGTKKRRFTYSEVMKMTNNFQRVVGEGGFGVVCHGTLNGSKQVAVKVLSQSSSQGYKHFKAEVDLLLRVHHTNLVSLVGYCDEGDHLALIYEFMPNGDLREHLSGKRGGSFINWGNRLRIALEAALGLEYLHSGCIPPFVHRDIKTTNILLDDQLKAKLADFGLSRSFPVGGETHISTVVAGTPGYLDPEYYQTTRLGEKSDVYSFGIVLLEMITNQPVIDQSREKSHISQWVGYELNRGDITKIMDPKLHRDYDSRSVWRVLELAMSCANPSSVNRPNMSQVANELKECLVSENARGNTNMDFQRSPEVSMSYDTEMFPRAR</sequence>
<feature type="transmembrane region" description="Helical" evidence="13">
    <location>
        <begin position="511"/>
        <end position="535"/>
    </location>
</feature>
<keyword evidence="7 12" id="KW-0547">Nucleotide-binding</keyword>
<evidence type="ECO:0000256" key="3">
    <source>
        <dbReference type="ARBA" id="ARBA00022679"/>
    </source>
</evidence>
<dbReference type="CDD" id="cd14066">
    <property type="entry name" value="STKc_IRAK"/>
    <property type="match status" value="1"/>
</dbReference>
<dbReference type="SMART" id="SM00220">
    <property type="entry name" value="S_TKc"/>
    <property type="match status" value="1"/>
</dbReference>
<dbReference type="RefSeq" id="XP_010455320.1">
    <property type="nucleotide sequence ID" value="XM_010457018.2"/>
</dbReference>
<evidence type="ECO:0000259" key="15">
    <source>
        <dbReference type="PROSITE" id="PS50011"/>
    </source>
</evidence>
<dbReference type="SUPFAM" id="SSF52058">
    <property type="entry name" value="L domain-like"/>
    <property type="match status" value="1"/>
</dbReference>
<dbReference type="InterPro" id="IPR017441">
    <property type="entry name" value="Protein_kinase_ATP_BS"/>
</dbReference>
<proteinExistence type="predicted"/>
<dbReference type="InterPro" id="IPR032675">
    <property type="entry name" value="LRR_dom_sf"/>
</dbReference>
<dbReference type="InterPro" id="IPR024788">
    <property type="entry name" value="Malectin-like_Carb-bd_dom"/>
</dbReference>
<evidence type="ECO:0000313" key="17">
    <source>
        <dbReference type="RefSeq" id="XP_010455320.1"/>
    </source>
</evidence>